<comment type="caution">
    <text evidence="15">The sequence shown here is derived from an EMBL/GenBank/DDBJ whole genome shotgun (WGS) entry which is preliminary data.</text>
</comment>
<dbReference type="SUPFAM" id="SSF56281">
    <property type="entry name" value="Metallo-hydrolase/oxidoreductase"/>
    <property type="match status" value="1"/>
</dbReference>
<comment type="similarity">
    <text evidence="4">Belongs to the metallo-beta-lactamase superfamily. Class-B beta-lactamase family.</text>
</comment>
<dbReference type="PANTHER" id="PTHR42951">
    <property type="entry name" value="METALLO-BETA-LACTAMASE DOMAIN-CONTAINING"/>
    <property type="match status" value="1"/>
</dbReference>
<evidence type="ECO:0000256" key="10">
    <source>
        <dbReference type="ARBA" id="ARBA00022801"/>
    </source>
</evidence>
<evidence type="ECO:0000256" key="2">
    <source>
        <dbReference type="ARBA" id="ARBA00001947"/>
    </source>
</evidence>
<dbReference type="RefSeq" id="WP_386104950.1">
    <property type="nucleotide sequence ID" value="NZ_JBHTJR010000017.1"/>
</dbReference>
<gene>
    <name evidence="15" type="ORF">ACFQ1U_02440</name>
</gene>
<keyword evidence="7" id="KW-0479">Metal-binding</keyword>
<dbReference type="CDD" id="cd16282">
    <property type="entry name" value="metallo-hydrolase-like_MBL-fold"/>
    <property type="match status" value="1"/>
</dbReference>
<comment type="subunit">
    <text evidence="5">Monomer.</text>
</comment>
<dbReference type="InterPro" id="IPR001279">
    <property type="entry name" value="Metallo-B-lactamas"/>
</dbReference>
<dbReference type="SMART" id="SM00849">
    <property type="entry name" value="Lactamase_B"/>
    <property type="match status" value="1"/>
</dbReference>
<evidence type="ECO:0000256" key="13">
    <source>
        <dbReference type="SAM" id="SignalP"/>
    </source>
</evidence>
<evidence type="ECO:0000256" key="1">
    <source>
        <dbReference type="ARBA" id="ARBA00001526"/>
    </source>
</evidence>
<keyword evidence="9" id="KW-0574">Periplasm</keyword>
<name>A0ABW3JPP4_9FLAO</name>
<dbReference type="InterPro" id="IPR001018">
    <property type="entry name" value="Beta-lactamase_class-B_CS"/>
</dbReference>
<evidence type="ECO:0000256" key="7">
    <source>
        <dbReference type="ARBA" id="ARBA00022723"/>
    </source>
</evidence>
<evidence type="ECO:0000256" key="5">
    <source>
        <dbReference type="ARBA" id="ARBA00011245"/>
    </source>
</evidence>
<keyword evidence="8 13" id="KW-0732">Signal</keyword>
<evidence type="ECO:0000256" key="8">
    <source>
        <dbReference type="ARBA" id="ARBA00022729"/>
    </source>
</evidence>
<comment type="subcellular location">
    <subcellularLocation>
        <location evidence="3">Periplasm</location>
    </subcellularLocation>
</comment>
<keyword evidence="12" id="KW-0046">Antibiotic resistance</keyword>
<dbReference type="EC" id="3.5.2.6" evidence="6"/>
<evidence type="ECO:0000256" key="3">
    <source>
        <dbReference type="ARBA" id="ARBA00004418"/>
    </source>
</evidence>
<sequence length="292" mass="32908">MKVLNVLLMLFFVNVLAQKTTPEIETVKINDKIYVLKGIGGNVGIFVGSEEVFMIDDKFANVTPQILAAVKKITTKPVSYLINTHWHGDHTGGNENMHKQGAVIISHENVRLRMNSENTVRGKVKPPAPKGALPVITFEKDMMFHLDGEDILAYHVHNAHTDGDAHIFFTNSNVIHMGDTYFQGKFPYIDLDSGGSIDGYIESANKVIRLADDDTVIIPGHMNVSNKKELIEFRDILVDLRDKISHEIEVGKGLEDVKNDTSLTKDYEKQYNWNFINAEKIRITIYNSLLNN</sequence>
<protein>
    <recommendedName>
        <fullName evidence="6">beta-lactamase</fullName>
        <ecNumber evidence="6">3.5.2.6</ecNumber>
    </recommendedName>
</protein>
<keyword evidence="10" id="KW-0378">Hydrolase</keyword>
<keyword evidence="16" id="KW-1185">Reference proteome</keyword>
<feature type="chain" id="PRO_5046243468" description="beta-lactamase" evidence="13">
    <location>
        <begin position="18"/>
        <end position="292"/>
    </location>
</feature>
<evidence type="ECO:0000256" key="4">
    <source>
        <dbReference type="ARBA" id="ARBA00005250"/>
    </source>
</evidence>
<comment type="cofactor">
    <cofactor evidence="2">
        <name>Zn(2+)</name>
        <dbReference type="ChEBI" id="CHEBI:29105"/>
    </cofactor>
</comment>
<evidence type="ECO:0000256" key="11">
    <source>
        <dbReference type="ARBA" id="ARBA00022833"/>
    </source>
</evidence>
<evidence type="ECO:0000256" key="12">
    <source>
        <dbReference type="ARBA" id="ARBA00023251"/>
    </source>
</evidence>
<dbReference type="Pfam" id="PF00753">
    <property type="entry name" value="Lactamase_B"/>
    <property type="match status" value="1"/>
</dbReference>
<dbReference type="Proteomes" id="UP001597062">
    <property type="component" value="Unassembled WGS sequence"/>
</dbReference>
<dbReference type="EMBL" id="JBHTJR010000017">
    <property type="protein sequence ID" value="MFD0992051.1"/>
    <property type="molecule type" value="Genomic_DNA"/>
</dbReference>
<keyword evidence="11" id="KW-0862">Zinc</keyword>
<evidence type="ECO:0000259" key="14">
    <source>
        <dbReference type="SMART" id="SM00849"/>
    </source>
</evidence>
<comment type="catalytic activity">
    <reaction evidence="1">
        <text>a beta-lactam + H2O = a substituted beta-amino acid</text>
        <dbReference type="Rhea" id="RHEA:20401"/>
        <dbReference type="ChEBI" id="CHEBI:15377"/>
        <dbReference type="ChEBI" id="CHEBI:35627"/>
        <dbReference type="ChEBI" id="CHEBI:140347"/>
        <dbReference type="EC" id="3.5.2.6"/>
    </reaction>
</comment>
<evidence type="ECO:0000256" key="9">
    <source>
        <dbReference type="ARBA" id="ARBA00022764"/>
    </source>
</evidence>
<evidence type="ECO:0000313" key="16">
    <source>
        <dbReference type="Proteomes" id="UP001597062"/>
    </source>
</evidence>
<dbReference type="PANTHER" id="PTHR42951:SF4">
    <property type="entry name" value="ACYL-COENZYME A THIOESTERASE MBLAC2"/>
    <property type="match status" value="1"/>
</dbReference>
<feature type="domain" description="Metallo-beta-lactamase" evidence="14">
    <location>
        <begin position="40"/>
        <end position="221"/>
    </location>
</feature>
<reference evidence="16" key="1">
    <citation type="journal article" date="2019" name="Int. J. Syst. Evol. Microbiol.">
        <title>The Global Catalogue of Microorganisms (GCM) 10K type strain sequencing project: providing services to taxonomists for standard genome sequencing and annotation.</title>
        <authorList>
            <consortium name="The Broad Institute Genomics Platform"/>
            <consortium name="The Broad Institute Genome Sequencing Center for Infectious Disease"/>
            <person name="Wu L."/>
            <person name="Ma J."/>
        </authorList>
    </citation>
    <scope>NUCLEOTIDE SEQUENCE [LARGE SCALE GENOMIC DNA]</scope>
    <source>
        <strain evidence="16">CCUG 60527</strain>
    </source>
</reference>
<feature type="signal peptide" evidence="13">
    <location>
        <begin position="1"/>
        <end position="17"/>
    </location>
</feature>
<dbReference type="InterPro" id="IPR050855">
    <property type="entry name" value="NDM-1-like"/>
</dbReference>
<proteinExistence type="inferred from homology"/>
<evidence type="ECO:0000256" key="6">
    <source>
        <dbReference type="ARBA" id="ARBA00012865"/>
    </source>
</evidence>
<dbReference type="InterPro" id="IPR036866">
    <property type="entry name" value="RibonucZ/Hydroxyglut_hydro"/>
</dbReference>
<organism evidence="15 16">
    <name type="scientific">Tenacibaculum geojense</name>
    <dbReference type="NCBI Taxonomy" id="915352"/>
    <lineage>
        <taxon>Bacteria</taxon>
        <taxon>Pseudomonadati</taxon>
        <taxon>Bacteroidota</taxon>
        <taxon>Flavobacteriia</taxon>
        <taxon>Flavobacteriales</taxon>
        <taxon>Flavobacteriaceae</taxon>
        <taxon>Tenacibaculum</taxon>
    </lineage>
</organism>
<evidence type="ECO:0000313" key="15">
    <source>
        <dbReference type="EMBL" id="MFD0992051.1"/>
    </source>
</evidence>
<dbReference type="Gene3D" id="3.60.15.10">
    <property type="entry name" value="Ribonuclease Z/Hydroxyacylglutathione hydrolase-like"/>
    <property type="match status" value="1"/>
</dbReference>
<accession>A0ABW3JPP4</accession>
<dbReference type="PROSITE" id="PS00743">
    <property type="entry name" value="BETA_LACTAMASE_B_1"/>
    <property type="match status" value="1"/>
</dbReference>